<dbReference type="EMBL" id="CP017606">
    <property type="protein sequence ID" value="ATW30001.1"/>
    <property type="molecule type" value="Genomic_DNA"/>
</dbReference>
<protein>
    <submittedName>
        <fullName evidence="1">Uncharacterized protein</fullName>
    </submittedName>
</protein>
<proteinExistence type="predicted"/>
<dbReference type="AlphaFoldDB" id="A0A2D3T398"/>
<reference evidence="2" key="2">
    <citation type="submission" date="2017-11" db="EMBL/GenBank/DDBJ databases">
        <title>PacBio sequencing of new strain of the secondary endosymbiont Candidatus Hamiltonella defensa.</title>
        <authorList>
            <person name="Strand M.R."/>
            <person name="Oliver K."/>
        </authorList>
    </citation>
    <scope>NUCLEOTIDE SEQUENCE [LARGE SCALE GENOMIC DNA]</scope>
    <source>
        <strain evidence="2">A2C</strain>
    </source>
</reference>
<gene>
    <name evidence="1" type="ORF">BJP41_06295</name>
</gene>
<organism evidence="1 2">
    <name type="scientific">Candidatus Williamhamiltonella defendens</name>
    <dbReference type="NCBI Taxonomy" id="138072"/>
    <lineage>
        <taxon>Bacteria</taxon>
        <taxon>Pseudomonadati</taxon>
        <taxon>Pseudomonadota</taxon>
        <taxon>Gammaproteobacteria</taxon>
        <taxon>Enterobacterales</taxon>
        <taxon>Enterobacteriaceae</taxon>
        <taxon>aphid secondary symbionts</taxon>
        <taxon>Candidatus Williamhamiltonella</taxon>
    </lineage>
</organism>
<evidence type="ECO:0000313" key="2">
    <source>
        <dbReference type="Proteomes" id="UP000230008"/>
    </source>
</evidence>
<sequence length="156" mass="17920">MKGEEQGTRDLNYSFLGRFMNQQNASAPKIVEVSLPGKMSQHLSNRLIYWKGKPYRLDVFGGNRMKAKSDKAEDILRSQSSEDYGSLISIPLSETAQDSAFTQLMQNLFPYKESFFYFQRALLAQPKNGNTSNLLEGKFRIQVFKNHTQKETHPFV</sequence>
<evidence type="ECO:0000313" key="1">
    <source>
        <dbReference type="EMBL" id="ATW30001.1"/>
    </source>
</evidence>
<dbReference type="Proteomes" id="UP000230008">
    <property type="component" value="Chromosome"/>
</dbReference>
<accession>A0A2D3T398</accession>
<name>A0A2D3T398_9ENTR</name>
<reference evidence="2" key="1">
    <citation type="submission" date="2016-10" db="EMBL/GenBank/DDBJ databases">
        <authorList>
            <person name="Chevignon G."/>
        </authorList>
    </citation>
    <scope>NUCLEOTIDE SEQUENCE [LARGE SCALE GENOMIC DNA]</scope>
    <source>
        <strain evidence="2">A2C</strain>
    </source>
</reference>